<dbReference type="EMBL" id="CADCTL010000127">
    <property type="protein sequence ID" value="CAA9245932.1"/>
    <property type="molecule type" value="Genomic_DNA"/>
</dbReference>
<keyword evidence="1" id="KW-0472">Membrane</keyword>
<keyword evidence="1" id="KW-1133">Transmembrane helix</keyword>
<organism evidence="2">
    <name type="scientific">uncultured Acetobacteraceae bacterium</name>
    <dbReference type="NCBI Taxonomy" id="169975"/>
    <lineage>
        <taxon>Bacteria</taxon>
        <taxon>Pseudomonadati</taxon>
        <taxon>Pseudomonadota</taxon>
        <taxon>Alphaproteobacteria</taxon>
        <taxon>Acetobacterales</taxon>
        <taxon>Acetobacteraceae</taxon>
        <taxon>environmental samples</taxon>
    </lineage>
</organism>
<keyword evidence="1" id="KW-0812">Transmembrane</keyword>
<evidence type="ECO:0000256" key="1">
    <source>
        <dbReference type="SAM" id="Phobius"/>
    </source>
</evidence>
<dbReference type="AlphaFoldDB" id="A0A6J4I963"/>
<name>A0A6J4I963_9PROT</name>
<reference evidence="2" key="1">
    <citation type="submission" date="2020-02" db="EMBL/GenBank/DDBJ databases">
        <authorList>
            <person name="Meier V. D."/>
        </authorList>
    </citation>
    <scope>NUCLEOTIDE SEQUENCE</scope>
    <source>
        <strain evidence="2">AVDCRST_MAG04</strain>
    </source>
</reference>
<sequence>MTWRERREAVGTIRELLLVLIMVVTLLSGLLTGCEFSPHLTHDPPHVSL</sequence>
<evidence type="ECO:0000313" key="2">
    <source>
        <dbReference type="EMBL" id="CAA9245932.1"/>
    </source>
</evidence>
<gene>
    <name evidence="2" type="ORF">AVDCRST_MAG04-1857</name>
</gene>
<dbReference type="PROSITE" id="PS51257">
    <property type="entry name" value="PROKAR_LIPOPROTEIN"/>
    <property type="match status" value="1"/>
</dbReference>
<feature type="transmembrane region" description="Helical" evidence="1">
    <location>
        <begin position="12"/>
        <end position="31"/>
    </location>
</feature>
<protein>
    <submittedName>
        <fullName evidence="2">Uncharacterized protein</fullName>
    </submittedName>
</protein>
<accession>A0A6J4I963</accession>
<proteinExistence type="predicted"/>